<dbReference type="EMBL" id="GBRH01234171">
    <property type="protein sequence ID" value="JAD63724.1"/>
    <property type="molecule type" value="Transcribed_RNA"/>
</dbReference>
<accession>A0A0A9BID0</accession>
<organism evidence="1">
    <name type="scientific">Arundo donax</name>
    <name type="common">Giant reed</name>
    <name type="synonym">Donax arundinaceus</name>
    <dbReference type="NCBI Taxonomy" id="35708"/>
    <lineage>
        <taxon>Eukaryota</taxon>
        <taxon>Viridiplantae</taxon>
        <taxon>Streptophyta</taxon>
        <taxon>Embryophyta</taxon>
        <taxon>Tracheophyta</taxon>
        <taxon>Spermatophyta</taxon>
        <taxon>Magnoliopsida</taxon>
        <taxon>Liliopsida</taxon>
        <taxon>Poales</taxon>
        <taxon>Poaceae</taxon>
        <taxon>PACMAD clade</taxon>
        <taxon>Arundinoideae</taxon>
        <taxon>Arundineae</taxon>
        <taxon>Arundo</taxon>
    </lineage>
</organism>
<reference evidence="1" key="1">
    <citation type="submission" date="2014-09" db="EMBL/GenBank/DDBJ databases">
        <authorList>
            <person name="Magalhaes I.L.F."/>
            <person name="Oliveira U."/>
            <person name="Santos F.R."/>
            <person name="Vidigal T.H.D.A."/>
            <person name="Brescovit A.D."/>
            <person name="Santos A.J."/>
        </authorList>
    </citation>
    <scope>NUCLEOTIDE SEQUENCE</scope>
    <source>
        <tissue evidence="1">Shoot tissue taken approximately 20 cm above the soil surface</tissue>
    </source>
</reference>
<proteinExistence type="predicted"/>
<name>A0A0A9BID0_ARUDO</name>
<reference evidence="1" key="2">
    <citation type="journal article" date="2015" name="Data Brief">
        <title>Shoot transcriptome of the giant reed, Arundo donax.</title>
        <authorList>
            <person name="Barrero R.A."/>
            <person name="Guerrero F.D."/>
            <person name="Moolhuijzen P."/>
            <person name="Goolsby J.A."/>
            <person name="Tidwell J."/>
            <person name="Bellgard S.E."/>
            <person name="Bellgard M.I."/>
        </authorList>
    </citation>
    <scope>NUCLEOTIDE SEQUENCE</scope>
    <source>
        <tissue evidence="1">Shoot tissue taken approximately 20 cm above the soil surface</tissue>
    </source>
</reference>
<sequence>MSWPLAYAFEENYMVNVVWGTSCWYGGVGKNP</sequence>
<evidence type="ECO:0000313" key="1">
    <source>
        <dbReference type="EMBL" id="JAD63724.1"/>
    </source>
</evidence>
<protein>
    <submittedName>
        <fullName evidence="1">Uncharacterized protein</fullName>
    </submittedName>
</protein>
<dbReference type="AlphaFoldDB" id="A0A0A9BID0"/>